<keyword evidence="3 7" id="KW-0479">Metal-binding</keyword>
<dbReference type="GO" id="GO:0005506">
    <property type="term" value="F:iron ion binding"/>
    <property type="evidence" value="ECO:0007669"/>
    <property type="project" value="InterPro"/>
</dbReference>
<protein>
    <submittedName>
        <fullName evidence="8">Uncharacterized protein</fullName>
    </submittedName>
</protein>
<evidence type="ECO:0000313" key="8">
    <source>
        <dbReference type="EMBL" id="BBH24605.1"/>
    </source>
</evidence>
<name>A0A3G9J8D0_9BACL</name>
<proteinExistence type="inferred from homology"/>
<keyword evidence="9" id="KW-1185">Reference proteome</keyword>
<gene>
    <name evidence="8" type="ORF">Back11_59500</name>
</gene>
<dbReference type="InterPro" id="IPR001128">
    <property type="entry name" value="Cyt_P450"/>
</dbReference>
<accession>A0A3G9J8D0</accession>
<dbReference type="PANTHER" id="PTHR24291">
    <property type="entry name" value="CYTOCHROME P450 FAMILY 4"/>
    <property type="match status" value="1"/>
</dbReference>
<dbReference type="GO" id="GO:0020037">
    <property type="term" value="F:heme binding"/>
    <property type="evidence" value="ECO:0007669"/>
    <property type="project" value="InterPro"/>
</dbReference>
<dbReference type="InterPro" id="IPR050196">
    <property type="entry name" value="Cytochrome_P450_Monoox"/>
</dbReference>
<dbReference type="Pfam" id="PF00067">
    <property type="entry name" value="p450"/>
    <property type="match status" value="1"/>
</dbReference>
<organism evidence="8 9">
    <name type="scientific">Paenibacillus baekrokdamisoli</name>
    <dbReference type="NCBI Taxonomy" id="1712516"/>
    <lineage>
        <taxon>Bacteria</taxon>
        <taxon>Bacillati</taxon>
        <taxon>Bacillota</taxon>
        <taxon>Bacilli</taxon>
        <taxon>Bacillales</taxon>
        <taxon>Paenibacillaceae</taxon>
        <taxon>Paenibacillus</taxon>
    </lineage>
</organism>
<evidence type="ECO:0000313" key="9">
    <source>
        <dbReference type="Proteomes" id="UP000275368"/>
    </source>
</evidence>
<keyword evidence="6 7" id="KW-0503">Monooxygenase</keyword>
<keyword evidence="2 7" id="KW-0349">Heme</keyword>
<evidence type="ECO:0000256" key="5">
    <source>
        <dbReference type="ARBA" id="ARBA00023004"/>
    </source>
</evidence>
<dbReference type="InterPro" id="IPR017972">
    <property type="entry name" value="Cyt_P450_CS"/>
</dbReference>
<dbReference type="InterPro" id="IPR036396">
    <property type="entry name" value="Cyt_P450_sf"/>
</dbReference>
<dbReference type="RefSeq" id="WP_125664929.1">
    <property type="nucleotide sequence ID" value="NZ_AP019308.1"/>
</dbReference>
<evidence type="ECO:0000256" key="2">
    <source>
        <dbReference type="ARBA" id="ARBA00022617"/>
    </source>
</evidence>
<evidence type="ECO:0000256" key="1">
    <source>
        <dbReference type="ARBA" id="ARBA00010617"/>
    </source>
</evidence>
<sequence length="130" mass="14417">MDKAELAAALDITIRQTAGTIFSPISAFRPERFDGEVSQWARFAYFPFGGGSRGCIGPQFALLEAGIIMGSLAEKLQFASTSGQGEAEPEPLVSMRVKNGRWMVPERRKILFLTKLRTMVVRFAGWRDSD</sequence>
<evidence type="ECO:0000256" key="6">
    <source>
        <dbReference type="ARBA" id="ARBA00023033"/>
    </source>
</evidence>
<evidence type="ECO:0000256" key="7">
    <source>
        <dbReference type="RuleBase" id="RU000461"/>
    </source>
</evidence>
<dbReference type="Gene3D" id="1.10.630.10">
    <property type="entry name" value="Cytochrome P450"/>
    <property type="match status" value="1"/>
</dbReference>
<reference evidence="8 9" key="1">
    <citation type="submission" date="2018-11" db="EMBL/GenBank/DDBJ databases">
        <title>Complete genome sequence of Paenibacillus baekrokdamisoli strain KCTC 33723.</title>
        <authorList>
            <person name="Kang S.W."/>
            <person name="Lee K.C."/>
            <person name="Kim K.K."/>
            <person name="Kim J.S."/>
            <person name="Kim D.S."/>
            <person name="Ko S.H."/>
            <person name="Yang S.H."/>
            <person name="Lee J.S."/>
        </authorList>
    </citation>
    <scope>NUCLEOTIDE SEQUENCE [LARGE SCALE GENOMIC DNA]</scope>
    <source>
        <strain evidence="8 9">KCTC 33723</strain>
    </source>
</reference>
<dbReference type="PANTHER" id="PTHR24291:SF50">
    <property type="entry name" value="BIFUNCTIONAL ALBAFLAVENONE MONOOXYGENASE_TERPENE SYNTHASE"/>
    <property type="match status" value="1"/>
</dbReference>
<dbReference type="PROSITE" id="PS00086">
    <property type="entry name" value="CYTOCHROME_P450"/>
    <property type="match status" value="1"/>
</dbReference>
<dbReference type="Proteomes" id="UP000275368">
    <property type="component" value="Chromosome"/>
</dbReference>
<dbReference type="GO" id="GO:0004497">
    <property type="term" value="F:monooxygenase activity"/>
    <property type="evidence" value="ECO:0007669"/>
    <property type="project" value="UniProtKB-KW"/>
</dbReference>
<comment type="similarity">
    <text evidence="1 7">Belongs to the cytochrome P450 family.</text>
</comment>
<dbReference type="AlphaFoldDB" id="A0A3G9J8D0"/>
<dbReference type="GO" id="GO:0016705">
    <property type="term" value="F:oxidoreductase activity, acting on paired donors, with incorporation or reduction of molecular oxygen"/>
    <property type="evidence" value="ECO:0007669"/>
    <property type="project" value="InterPro"/>
</dbReference>
<dbReference type="SUPFAM" id="SSF48264">
    <property type="entry name" value="Cytochrome P450"/>
    <property type="match status" value="1"/>
</dbReference>
<dbReference type="KEGG" id="pbk:Back11_59500"/>
<keyword evidence="5 7" id="KW-0408">Iron</keyword>
<dbReference type="OrthoDB" id="9789468at2"/>
<dbReference type="EMBL" id="AP019308">
    <property type="protein sequence ID" value="BBH24605.1"/>
    <property type="molecule type" value="Genomic_DNA"/>
</dbReference>
<keyword evidence="4 7" id="KW-0560">Oxidoreductase</keyword>
<evidence type="ECO:0000256" key="3">
    <source>
        <dbReference type="ARBA" id="ARBA00022723"/>
    </source>
</evidence>
<evidence type="ECO:0000256" key="4">
    <source>
        <dbReference type="ARBA" id="ARBA00023002"/>
    </source>
</evidence>